<dbReference type="KEGG" id="aaq:AOC05_12000"/>
<evidence type="ECO:0000256" key="2">
    <source>
        <dbReference type="ARBA" id="ARBA00009840"/>
    </source>
</evidence>
<dbReference type="RefSeq" id="WP_062007425.1">
    <property type="nucleotide sequence ID" value="NZ_CP012677.1"/>
</dbReference>
<accession>A0A0M4RPN0</accession>
<evidence type="ECO:0000256" key="1">
    <source>
        <dbReference type="ARBA" id="ARBA00003416"/>
    </source>
</evidence>
<evidence type="ECO:0000313" key="8">
    <source>
        <dbReference type="Proteomes" id="UP000062833"/>
    </source>
</evidence>
<comment type="similarity">
    <text evidence="2">Belongs to the RmuC family.</text>
</comment>
<evidence type="ECO:0000256" key="5">
    <source>
        <dbReference type="SAM" id="MobiDB-lite"/>
    </source>
</evidence>
<dbReference type="GO" id="GO:0006310">
    <property type="term" value="P:DNA recombination"/>
    <property type="evidence" value="ECO:0007669"/>
    <property type="project" value="UniProtKB-KW"/>
</dbReference>
<protein>
    <submittedName>
        <fullName evidence="7">Recombinase RmuC</fullName>
    </submittedName>
</protein>
<dbReference type="AlphaFoldDB" id="A0A0M4RPN0"/>
<name>A0A0M4RPN0_9MICC</name>
<dbReference type="PANTHER" id="PTHR30563">
    <property type="entry name" value="DNA RECOMBINATION PROTEIN RMUC"/>
    <property type="match status" value="1"/>
</dbReference>
<evidence type="ECO:0000256" key="6">
    <source>
        <dbReference type="SAM" id="Phobius"/>
    </source>
</evidence>
<dbReference type="OrthoDB" id="370725at2"/>
<dbReference type="Proteomes" id="UP000062833">
    <property type="component" value="Chromosome"/>
</dbReference>
<keyword evidence="6" id="KW-0812">Transmembrane</keyword>
<feature type="transmembrane region" description="Helical" evidence="6">
    <location>
        <begin position="6"/>
        <end position="28"/>
    </location>
</feature>
<feature type="region of interest" description="Disordered" evidence="5">
    <location>
        <begin position="367"/>
        <end position="399"/>
    </location>
</feature>
<dbReference type="PANTHER" id="PTHR30563:SF0">
    <property type="entry name" value="DNA RECOMBINATION PROTEIN RMUC"/>
    <property type="match status" value="1"/>
</dbReference>
<keyword evidence="4" id="KW-0233">DNA recombination</keyword>
<dbReference type="EMBL" id="CP012677">
    <property type="protein sequence ID" value="ALE92846.1"/>
    <property type="molecule type" value="Genomic_DNA"/>
</dbReference>
<reference evidence="8" key="1">
    <citation type="submission" date="2015-09" db="EMBL/GenBank/DDBJ databases">
        <title>Complete genome of Arthrobacter alpinus strain R3.8.</title>
        <authorList>
            <person name="See-Too W.S."/>
            <person name="Chan K.G."/>
        </authorList>
    </citation>
    <scope>NUCLEOTIDE SEQUENCE [LARGE SCALE GENOMIC DNA]</scope>
    <source>
        <strain evidence="8">R3.8</strain>
    </source>
</reference>
<keyword evidence="6" id="KW-1133">Transmembrane helix</keyword>
<comment type="function">
    <text evidence="1">Involved in DNA recombination.</text>
</comment>
<evidence type="ECO:0000256" key="4">
    <source>
        <dbReference type="ARBA" id="ARBA00023172"/>
    </source>
</evidence>
<dbReference type="Pfam" id="PF02646">
    <property type="entry name" value="RmuC"/>
    <property type="match status" value="1"/>
</dbReference>
<organism evidence="7 8">
    <name type="scientific">Arthrobacter alpinus</name>
    <dbReference type="NCBI Taxonomy" id="656366"/>
    <lineage>
        <taxon>Bacteria</taxon>
        <taxon>Bacillati</taxon>
        <taxon>Actinomycetota</taxon>
        <taxon>Actinomycetes</taxon>
        <taxon>Micrococcales</taxon>
        <taxon>Micrococcaceae</taxon>
        <taxon>Arthrobacter</taxon>
    </lineage>
</organism>
<evidence type="ECO:0000313" key="7">
    <source>
        <dbReference type="EMBL" id="ALE92846.1"/>
    </source>
</evidence>
<sequence>MTGIGWLVAVLMLLVGLLVGAAVVAWFLRGRLRGAEAEASEARQRLGELNASFAAADAERRLLFNQNRALSAQQGSDSTVLQALGPVSEKLNAVQRQVTLLERDRVEQYGQLAEQLRVAKDADAKLLATTTSLASALRSNSVRGKWGEVQLRRVVEAAGMLAHVDFDEQVHIATVDGAHRPDMVVRLPGGKELVLDAKVPLASYLQAHDADSSSGAEASEHLARHAKAVRAHVDALAAKKYWTSAHNSPELVICFVPVESILSAALTSDPGLLDYSMTKNVVLASPISLLAILKSVAFSWRQDVLTESAKELFDLSAQLYTRLGVMGEAVSNVGASLKSSVDRYNKLVGTLEGRVLPTARKLNAFDPKTLDSPAQVESTPRILTAPEFNNPSSEFGAAS</sequence>
<keyword evidence="6" id="KW-0472">Membrane</keyword>
<dbReference type="PATRIC" id="fig|656366.3.peg.2595"/>
<dbReference type="InterPro" id="IPR003798">
    <property type="entry name" value="DNA_recombination_RmuC"/>
</dbReference>
<keyword evidence="3" id="KW-0175">Coiled coil</keyword>
<evidence type="ECO:0000256" key="3">
    <source>
        <dbReference type="ARBA" id="ARBA00023054"/>
    </source>
</evidence>
<gene>
    <name evidence="7" type="ORF">AOC05_12000</name>
</gene>
<keyword evidence="8" id="KW-1185">Reference proteome</keyword>
<proteinExistence type="inferred from homology"/>